<organism evidence="1 2">
    <name type="scientific">Anabarilius grahami</name>
    <name type="common">Kanglang fish</name>
    <name type="synonym">Barilius grahami</name>
    <dbReference type="NCBI Taxonomy" id="495550"/>
    <lineage>
        <taxon>Eukaryota</taxon>
        <taxon>Metazoa</taxon>
        <taxon>Chordata</taxon>
        <taxon>Craniata</taxon>
        <taxon>Vertebrata</taxon>
        <taxon>Euteleostomi</taxon>
        <taxon>Actinopterygii</taxon>
        <taxon>Neopterygii</taxon>
        <taxon>Teleostei</taxon>
        <taxon>Ostariophysi</taxon>
        <taxon>Cypriniformes</taxon>
        <taxon>Xenocyprididae</taxon>
        <taxon>Xenocypridinae</taxon>
        <taxon>Xenocypridinae incertae sedis</taxon>
        <taxon>Anabarilius</taxon>
    </lineage>
</organism>
<keyword evidence="2" id="KW-1185">Reference proteome</keyword>
<reference evidence="1 2" key="1">
    <citation type="submission" date="2018-10" db="EMBL/GenBank/DDBJ databases">
        <title>Genome assembly for a Yunnan-Guizhou Plateau 3E fish, Anabarilius grahami (Regan), and its evolutionary and genetic applications.</title>
        <authorList>
            <person name="Jiang W."/>
        </authorList>
    </citation>
    <scope>NUCLEOTIDE SEQUENCE [LARGE SCALE GENOMIC DNA]</scope>
    <source>
        <strain evidence="1">AG-KIZ</strain>
        <tissue evidence="1">Muscle</tissue>
    </source>
</reference>
<dbReference type="Proteomes" id="UP000281406">
    <property type="component" value="Unassembled WGS sequence"/>
</dbReference>
<comment type="caution">
    <text evidence="1">The sequence shown here is derived from an EMBL/GenBank/DDBJ whole genome shotgun (WGS) entry which is preliminary data.</text>
</comment>
<accession>A0A3N0ZAS8</accession>
<sequence length="70" mass="8133">MQALLLTCLNNNMCSDVSLKREVKDFTIQLMLDPYPETAALQYSYSRKRLRTLDSGRRNISSIMLRHSQP</sequence>
<evidence type="ECO:0000313" key="2">
    <source>
        <dbReference type="Proteomes" id="UP000281406"/>
    </source>
</evidence>
<proteinExistence type="predicted"/>
<name>A0A3N0ZAS8_ANAGA</name>
<dbReference type="AlphaFoldDB" id="A0A3N0ZAS8"/>
<evidence type="ECO:0000313" key="1">
    <source>
        <dbReference type="EMBL" id="ROL55491.1"/>
    </source>
</evidence>
<protein>
    <submittedName>
        <fullName evidence="1">Uncharacterized protein</fullName>
    </submittedName>
</protein>
<dbReference type="EMBL" id="RJVU01000233">
    <property type="protein sequence ID" value="ROL55491.1"/>
    <property type="molecule type" value="Genomic_DNA"/>
</dbReference>
<gene>
    <name evidence="1" type="ORF">DPX16_8339</name>
</gene>